<evidence type="ECO:0000256" key="2">
    <source>
        <dbReference type="ARBA" id="ARBA00022490"/>
    </source>
</evidence>
<evidence type="ECO:0000313" key="6">
    <source>
        <dbReference type="EMBL" id="KAJ3733631.1"/>
    </source>
</evidence>
<dbReference type="SUPFAM" id="SSF52075">
    <property type="entry name" value="Outer arm dynein light chain 1"/>
    <property type="match status" value="1"/>
</dbReference>
<dbReference type="Proteomes" id="UP001176059">
    <property type="component" value="Unassembled WGS sequence"/>
</dbReference>
<evidence type="ECO:0000313" key="7">
    <source>
        <dbReference type="Proteomes" id="UP001176059"/>
    </source>
</evidence>
<dbReference type="Gene3D" id="3.80.10.10">
    <property type="entry name" value="Ribonuclease Inhibitor"/>
    <property type="match status" value="2"/>
</dbReference>
<feature type="compositionally biased region" description="Low complexity" evidence="5">
    <location>
        <begin position="744"/>
        <end position="756"/>
    </location>
</feature>
<feature type="region of interest" description="Disordered" evidence="5">
    <location>
        <begin position="246"/>
        <end position="299"/>
    </location>
</feature>
<comment type="caution">
    <text evidence="6">The sequence shown here is derived from an EMBL/GenBank/DDBJ whole genome shotgun (WGS) entry which is preliminary data.</text>
</comment>
<dbReference type="GO" id="GO:0005737">
    <property type="term" value="C:cytoplasm"/>
    <property type="evidence" value="ECO:0007669"/>
    <property type="project" value="UniProtKB-SubCell"/>
</dbReference>
<evidence type="ECO:0000256" key="5">
    <source>
        <dbReference type="SAM" id="MobiDB-lite"/>
    </source>
</evidence>
<accession>A0AA38JBZ9</accession>
<feature type="compositionally biased region" description="Polar residues" evidence="5">
    <location>
        <begin position="470"/>
        <end position="480"/>
    </location>
</feature>
<feature type="region of interest" description="Disordered" evidence="5">
    <location>
        <begin position="466"/>
        <end position="780"/>
    </location>
</feature>
<feature type="compositionally biased region" description="Polar residues" evidence="5">
    <location>
        <begin position="638"/>
        <end position="650"/>
    </location>
</feature>
<dbReference type="EMBL" id="JANVFO010000017">
    <property type="protein sequence ID" value="KAJ3733631.1"/>
    <property type="molecule type" value="Genomic_DNA"/>
</dbReference>
<dbReference type="PANTHER" id="PTHR15454:SF69">
    <property type="entry name" value="SERINE_THREONINE-PROTEIN KINASE 11-INTERACTING PROTEIN"/>
    <property type="match status" value="1"/>
</dbReference>
<keyword evidence="3" id="KW-0433">Leucine-rich repeat</keyword>
<keyword evidence="4" id="KW-0677">Repeat</keyword>
<evidence type="ECO:0000256" key="3">
    <source>
        <dbReference type="ARBA" id="ARBA00022614"/>
    </source>
</evidence>
<evidence type="ECO:0000256" key="1">
    <source>
        <dbReference type="ARBA" id="ARBA00004496"/>
    </source>
</evidence>
<dbReference type="InterPro" id="IPR003591">
    <property type="entry name" value="Leu-rich_rpt_typical-subtyp"/>
</dbReference>
<dbReference type="AlphaFoldDB" id="A0AA38JBZ9"/>
<protein>
    <submittedName>
        <fullName evidence="6">L domain-like protein</fullName>
    </submittedName>
</protein>
<gene>
    <name evidence="6" type="ORF">DFJ43DRAFT_1068090</name>
</gene>
<name>A0AA38JBZ9_9AGAR</name>
<feature type="compositionally biased region" description="Low complexity" evidence="5">
    <location>
        <begin position="522"/>
        <end position="535"/>
    </location>
</feature>
<dbReference type="SMART" id="SM00369">
    <property type="entry name" value="LRR_TYP"/>
    <property type="match status" value="3"/>
</dbReference>
<dbReference type="Pfam" id="PF13855">
    <property type="entry name" value="LRR_8"/>
    <property type="match status" value="1"/>
</dbReference>
<proteinExistence type="predicted"/>
<reference evidence="6" key="1">
    <citation type="submission" date="2022-08" db="EMBL/GenBank/DDBJ databases">
        <authorList>
            <consortium name="DOE Joint Genome Institute"/>
            <person name="Min B."/>
            <person name="Sierra-Patev S."/>
            <person name="Naranjo-Ortiz M."/>
            <person name="Looney B."/>
            <person name="Konkel Z."/>
            <person name="Slot J.C."/>
            <person name="Sakamoto Y."/>
            <person name="Steenwyk J.L."/>
            <person name="Rokas A."/>
            <person name="Carro J."/>
            <person name="Camarero S."/>
            <person name="Ferreira P."/>
            <person name="Molpeceres G."/>
            <person name="Ruiz-duenas F.J."/>
            <person name="Serrano A."/>
            <person name="Henrissat B."/>
            <person name="Drula E."/>
            <person name="Hughes K.W."/>
            <person name="Mata J.L."/>
            <person name="Ishikawa N.K."/>
            <person name="Vargas-Isla R."/>
            <person name="Ushijima S."/>
            <person name="Smith C.A."/>
            <person name="Ahrendt S."/>
            <person name="Andreopoulos W."/>
            <person name="He G."/>
            <person name="LaButti K."/>
            <person name="Lipzen A."/>
            <person name="Ng V."/>
            <person name="Riley R."/>
            <person name="Sandor L."/>
            <person name="Barry K."/>
            <person name="Martinez A.T."/>
            <person name="Xiao Y."/>
            <person name="Gibbons J.G."/>
            <person name="Terashima K."/>
            <person name="Hibbett D.S."/>
            <person name="Grigoriev I.V."/>
        </authorList>
    </citation>
    <scope>NUCLEOTIDE SEQUENCE</scope>
    <source>
        <strain evidence="6">ET3784</strain>
    </source>
</reference>
<organism evidence="6 7">
    <name type="scientific">Lentinula guzmanii</name>
    <dbReference type="NCBI Taxonomy" id="2804957"/>
    <lineage>
        <taxon>Eukaryota</taxon>
        <taxon>Fungi</taxon>
        <taxon>Dikarya</taxon>
        <taxon>Basidiomycota</taxon>
        <taxon>Agaricomycotina</taxon>
        <taxon>Agaricomycetes</taxon>
        <taxon>Agaricomycetidae</taxon>
        <taxon>Agaricales</taxon>
        <taxon>Marasmiineae</taxon>
        <taxon>Omphalotaceae</taxon>
        <taxon>Lentinula</taxon>
    </lineage>
</organism>
<evidence type="ECO:0000256" key="4">
    <source>
        <dbReference type="ARBA" id="ARBA00022737"/>
    </source>
</evidence>
<dbReference type="InterPro" id="IPR032675">
    <property type="entry name" value="LRR_dom_sf"/>
</dbReference>
<sequence>MQNEPGDEYIRRIATFIRSNERNLAELGFVRRRSPRRPAETNGSAFYNPLTWFGSESTGPPPKSVVMSIDTHHLFYLLIRLEALNLPVGTLDVRIDSPSRPLSYINFFPDADKTETLSLSSFRSSFSAVSALSLGVGWWGRPEPLSVDAELKYIYSSFTKLPALSVTAPTRKLIAELANEPPNENAIPMDSFKNLQSLECTDIDPRSLLGWDYLAESLISLRIKKSGLEDVSDIFIGAVLDDQARRAGSASRKRMRRIPRGPERHTSFYSSQLPDTVPESADEETNHSPTNTMPPSELPSRKWASLRYLSLSGNDFTFFPPDLTPHLTSITHLDLSSNLLNSVPEGLSALYNLVSLNLSDNMVESVLGIYLQLGSVTFINLSRNRLESICGLERLHALERVDLRHNAIEESAEISRLAPLPNISHVWVQGNPFTEYEENYRVKCFDFFWKEGKTVMLDGSPPGFYEKRNLTASPPEQTPASRPAAHSPPTIAIGHTHPHPHPHPHTSSPPPAEGVDDDKHTSAAPSLPPSSTTSPQLGPVGAVGVGGKARKKKVKRIVDLDGDNGSDDTASVKDSIHKRTTSNGSSAKKYKPLNKTQKDRGINPSRPVDHPSFGQFISLLATPHHLPPTTTSTTNTTEQSDALTSTAVTQSDPSTSSKPSPPPLARVGTDIRPGTISSRTNHRPRHTRYQTELASPSANDSDDSSPTLKPTNGHRSDSSPRTPSRSSTAISGSFGRSRNPQTFSSSARRARVSASVYEPSTGHSGDYDDDSFAGRERNDVADEADAFRRRIEALKQDMGDGWLKIFSQTQMKTPSPS</sequence>
<dbReference type="InterPro" id="IPR001611">
    <property type="entry name" value="Leu-rich_rpt"/>
</dbReference>
<feature type="compositionally biased region" description="Low complexity" evidence="5">
    <location>
        <begin position="719"/>
        <end position="728"/>
    </location>
</feature>
<keyword evidence="2" id="KW-0963">Cytoplasm</keyword>
<feature type="compositionally biased region" description="Polar residues" evidence="5">
    <location>
        <begin position="729"/>
        <end position="743"/>
    </location>
</feature>
<comment type="subcellular location">
    <subcellularLocation>
        <location evidence="1">Cytoplasm</location>
    </subcellularLocation>
</comment>
<dbReference type="PROSITE" id="PS51450">
    <property type="entry name" value="LRR"/>
    <property type="match status" value="1"/>
</dbReference>
<dbReference type="PANTHER" id="PTHR15454">
    <property type="entry name" value="NISCHARIN RELATED"/>
    <property type="match status" value="1"/>
</dbReference>
<keyword evidence="7" id="KW-1185">Reference proteome</keyword>
<reference evidence="6" key="2">
    <citation type="journal article" date="2023" name="Proc. Natl. Acad. Sci. U.S.A.">
        <title>A global phylogenomic analysis of the shiitake genus Lentinula.</title>
        <authorList>
            <person name="Sierra-Patev S."/>
            <person name="Min B."/>
            <person name="Naranjo-Ortiz M."/>
            <person name="Looney B."/>
            <person name="Konkel Z."/>
            <person name="Slot J.C."/>
            <person name="Sakamoto Y."/>
            <person name="Steenwyk J.L."/>
            <person name="Rokas A."/>
            <person name="Carro J."/>
            <person name="Camarero S."/>
            <person name="Ferreira P."/>
            <person name="Molpeceres G."/>
            <person name="Ruiz-Duenas F.J."/>
            <person name="Serrano A."/>
            <person name="Henrissat B."/>
            <person name="Drula E."/>
            <person name="Hughes K.W."/>
            <person name="Mata J.L."/>
            <person name="Ishikawa N.K."/>
            <person name="Vargas-Isla R."/>
            <person name="Ushijima S."/>
            <person name="Smith C.A."/>
            <person name="Donoghue J."/>
            <person name="Ahrendt S."/>
            <person name="Andreopoulos W."/>
            <person name="He G."/>
            <person name="LaButti K."/>
            <person name="Lipzen A."/>
            <person name="Ng V."/>
            <person name="Riley R."/>
            <person name="Sandor L."/>
            <person name="Barry K."/>
            <person name="Martinez A.T."/>
            <person name="Xiao Y."/>
            <person name="Gibbons J.G."/>
            <person name="Terashima K."/>
            <person name="Grigoriev I.V."/>
            <person name="Hibbett D."/>
        </authorList>
    </citation>
    <scope>NUCLEOTIDE SEQUENCE</scope>
    <source>
        <strain evidence="6">ET3784</strain>
    </source>
</reference>
<feature type="compositionally biased region" description="Low complexity" evidence="5">
    <location>
        <begin position="618"/>
        <end position="637"/>
    </location>
</feature>